<dbReference type="AlphaFoldDB" id="G0EGY4"/>
<name>G0EGY4_PYRF1</name>
<dbReference type="InParanoid" id="G0EGY4"/>
<evidence type="ECO:0000313" key="1">
    <source>
        <dbReference type="EMBL" id="AEM38434.1"/>
    </source>
</evidence>
<evidence type="ECO:0000313" key="2">
    <source>
        <dbReference type="Proteomes" id="UP000001037"/>
    </source>
</evidence>
<dbReference type="eggNOG" id="arCOG02218">
    <property type="taxonomic scope" value="Archaea"/>
</dbReference>
<protein>
    <submittedName>
        <fullName evidence="1">Uncharacterized protein</fullName>
    </submittedName>
</protein>
<sequence>MSVVISVRIPRWVKEILERHGVDVSELVQRVLIEKAERLEEEELARLLDEVRARLSGRVDVAELVRLIDEERKR</sequence>
<organism evidence="1 2">
    <name type="scientific">Pyrolobus fumarii (strain DSM 11204 / 1A)</name>
    <dbReference type="NCBI Taxonomy" id="694429"/>
    <lineage>
        <taxon>Archaea</taxon>
        <taxon>Thermoproteota</taxon>
        <taxon>Thermoprotei</taxon>
        <taxon>Desulfurococcales</taxon>
        <taxon>Pyrodictiaceae</taxon>
        <taxon>Pyrolobus</taxon>
    </lineage>
</organism>
<dbReference type="EMBL" id="CP002838">
    <property type="protein sequence ID" value="AEM38434.1"/>
    <property type="molecule type" value="Genomic_DNA"/>
</dbReference>
<dbReference type="HOGENOM" id="CLU_175270_1_2_2"/>
<reference evidence="1 2" key="1">
    <citation type="journal article" date="2011" name="Stand. Genomic Sci.">
        <title>Complete genome sequence of the hyperthermophilic chemolithoautotroph Pyrolobus fumarii type strain (1A).</title>
        <authorList>
            <person name="Anderson I."/>
            <person name="Goker M."/>
            <person name="Nolan M."/>
            <person name="Lucas S."/>
            <person name="Hammon N."/>
            <person name="Deshpande S."/>
            <person name="Cheng J.F."/>
            <person name="Tapia R."/>
            <person name="Han C."/>
            <person name="Goodwin L."/>
            <person name="Pitluck S."/>
            <person name="Huntemann M."/>
            <person name="Liolios K."/>
            <person name="Ivanova N."/>
            <person name="Pagani I."/>
            <person name="Mavromatis K."/>
            <person name="Ovchinikova G."/>
            <person name="Pati A."/>
            <person name="Chen A."/>
            <person name="Palaniappan K."/>
            <person name="Land M."/>
            <person name="Hauser L."/>
            <person name="Brambilla E.M."/>
            <person name="Huber H."/>
            <person name="Yasawong M."/>
            <person name="Rohde M."/>
            <person name="Spring S."/>
            <person name="Abt B."/>
            <person name="Sikorski J."/>
            <person name="Wirth R."/>
            <person name="Detter J.C."/>
            <person name="Woyke T."/>
            <person name="Bristow J."/>
            <person name="Eisen J.A."/>
            <person name="Markowitz V."/>
            <person name="Hugenholtz P."/>
            <person name="Kyrpides N.C."/>
            <person name="Klenk H.P."/>
            <person name="Lapidus A."/>
        </authorList>
    </citation>
    <scope>NUCLEOTIDE SEQUENCE [LARGE SCALE GENOMIC DNA]</scope>
    <source>
        <strain evidence="2">DSM 11204 / 1A</strain>
    </source>
</reference>
<dbReference type="Proteomes" id="UP000001037">
    <property type="component" value="Chromosome"/>
</dbReference>
<proteinExistence type="predicted"/>
<dbReference type="KEGG" id="pfm:Pyrfu_0564"/>
<dbReference type="OrthoDB" id="27909at2157"/>
<keyword evidence="2" id="KW-1185">Reference proteome</keyword>
<accession>G0EGY4</accession>
<gene>
    <name evidence="1" type="ordered locus">Pyrfu_0564</name>
</gene>